<dbReference type="InterPro" id="IPR011009">
    <property type="entry name" value="Kinase-like_dom_sf"/>
</dbReference>
<comment type="caution">
    <text evidence="1">The sequence shown here is derived from an EMBL/GenBank/DDBJ whole genome shotgun (WGS) entry which is preliminary data.</text>
</comment>
<dbReference type="RefSeq" id="WP_320501091.1">
    <property type="nucleotide sequence ID" value="NZ_JAXCLX010000002.1"/>
</dbReference>
<keyword evidence="2" id="KW-1185">Reference proteome</keyword>
<evidence type="ECO:0000313" key="2">
    <source>
        <dbReference type="Proteomes" id="UP001271769"/>
    </source>
</evidence>
<accession>A0ABU5DZ67</accession>
<dbReference type="Proteomes" id="UP001271769">
    <property type="component" value="Unassembled WGS sequence"/>
</dbReference>
<protein>
    <recommendedName>
        <fullName evidence="3">Aminoglycoside phosphotransferase domain-containing protein</fullName>
    </recommendedName>
</protein>
<sequence>MPIPAPSLTAEARARAKAGDLAGAGEIIARLLQEKFALEARDIRINVDIYSLNSLNGFFTASDKPFFFKFHQEENEEAMAGEYYRAALLAEAGLPVDQPLHVSTEPGEQILVYRRRDDRRFADVLKSLDFSTDQAAILRAVAAERRLNEELIAVYRRTLHPITAAQSAAEPIHRLFHARLVDADRPGHLGGRFGSFYRDQVFALPGETLSWDELQHLTFEVNGVRYRDSLGALFAEAFVRLEPARLGDCGGVTAHGDAHNANVWYEDGGDAARLSMFDPAFAGRHVPALLAEVKTTFHNIFAHPLWLYDAPAAAETFTANAKRIGDVLHIETDWRPSPVRLALLAAKRDLLWKPLLAELAARKLLPTDWRRVVQLALFLCPTLVMNLRAGGGSHNPVSSAIGLATAIAMGSDPVAGMGLLSAFFDELTPDSANHR</sequence>
<organism evidence="1 2">
    <name type="scientific">Dongia rigui</name>
    <dbReference type="NCBI Taxonomy" id="940149"/>
    <lineage>
        <taxon>Bacteria</taxon>
        <taxon>Pseudomonadati</taxon>
        <taxon>Pseudomonadota</taxon>
        <taxon>Alphaproteobacteria</taxon>
        <taxon>Rhodospirillales</taxon>
        <taxon>Dongiaceae</taxon>
        <taxon>Dongia</taxon>
    </lineage>
</organism>
<dbReference type="EMBL" id="JAXCLX010000002">
    <property type="protein sequence ID" value="MDY0872616.1"/>
    <property type="molecule type" value="Genomic_DNA"/>
</dbReference>
<proteinExistence type="predicted"/>
<gene>
    <name evidence="1" type="ORF">SMD31_11800</name>
</gene>
<evidence type="ECO:0000313" key="1">
    <source>
        <dbReference type="EMBL" id="MDY0872616.1"/>
    </source>
</evidence>
<reference evidence="1 2" key="1">
    <citation type="journal article" date="2013" name="Antonie Van Leeuwenhoek">
        <title>Dongia rigui sp. nov., isolated from freshwater of a large wetland in Korea.</title>
        <authorList>
            <person name="Baik K.S."/>
            <person name="Hwang Y.M."/>
            <person name="Choi J.S."/>
            <person name="Kwon J."/>
            <person name="Seong C.N."/>
        </authorList>
    </citation>
    <scope>NUCLEOTIDE SEQUENCE [LARGE SCALE GENOMIC DNA]</scope>
    <source>
        <strain evidence="1 2">04SU4-P</strain>
    </source>
</reference>
<dbReference type="SUPFAM" id="SSF56112">
    <property type="entry name" value="Protein kinase-like (PK-like)"/>
    <property type="match status" value="1"/>
</dbReference>
<name>A0ABU5DZ67_9PROT</name>
<evidence type="ECO:0008006" key="3">
    <source>
        <dbReference type="Google" id="ProtNLM"/>
    </source>
</evidence>